<evidence type="ECO:0000313" key="4">
    <source>
        <dbReference type="Proteomes" id="UP000236333"/>
    </source>
</evidence>
<keyword evidence="2" id="KW-0812">Transmembrane</keyword>
<dbReference type="EMBL" id="PGGS01000350">
    <property type="protein sequence ID" value="PNH04905.1"/>
    <property type="molecule type" value="Genomic_DNA"/>
</dbReference>
<gene>
    <name evidence="3" type="ORF">TSOC_008964</name>
</gene>
<keyword evidence="2" id="KW-0472">Membrane</keyword>
<feature type="non-terminal residue" evidence="3">
    <location>
        <position position="77"/>
    </location>
</feature>
<accession>A0A2J7ZXC5</accession>
<dbReference type="AlphaFoldDB" id="A0A2J7ZXC5"/>
<comment type="caution">
    <text evidence="3">The sequence shown here is derived from an EMBL/GenBank/DDBJ whole genome shotgun (WGS) entry which is preliminary data.</text>
</comment>
<proteinExistence type="predicted"/>
<evidence type="ECO:0000313" key="3">
    <source>
        <dbReference type="EMBL" id="PNH04905.1"/>
    </source>
</evidence>
<feature type="transmembrane region" description="Helical" evidence="2">
    <location>
        <begin position="57"/>
        <end position="76"/>
    </location>
</feature>
<feature type="region of interest" description="Disordered" evidence="1">
    <location>
        <begin position="24"/>
        <end position="45"/>
    </location>
</feature>
<name>A0A2J7ZXC5_9CHLO</name>
<dbReference type="Proteomes" id="UP000236333">
    <property type="component" value="Unassembled WGS sequence"/>
</dbReference>
<evidence type="ECO:0000256" key="2">
    <source>
        <dbReference type="SAM" id="Phobius"/>
    </source>
</evidence>
<keyword evidence="2" id="KW-1133">Transmembrane helix</keyword>
<organism evidence="3 4">
    <name type="scientific">Tetrabaena socialis</name>
    <dbReference type="NCBI Taxonomy" id="47790"/>
    <lineage>
        <taxon>Eukaryota</taxon>
        <taxon>Viridiplantae</taxon>
        <taxon>Chlorophyta</taxon>
        <taxon>core chlorophytes</taxon>
        <taxon>Chlorophyceae</taxon>
        <taxon>CS clade</taxon>
        <taxon>Chlamydomonadales</taxon>
        <taxon>Tetrabaenaceae</taxon>
        <taxon>Tetrabaena</taxon>
    </lineage>
</organism>
<evidence type="ECO:0000256" key="1">
    <source>
        <dbReference type="SAM" id="MobiDB-lite"/>
    </source>
</evidence>
<reference evidence="3 4" key="1">
    <citation type="journal article" date="2017" name="Mol. Biol. Evol.">
        <title>The 4-celled Tetrabaena socialis nuclear genome reveals the essential components for genetic control of cell number at the origin of multicellularity in the volvocine lineage.</title>
        <authorList>
            <person name="Featherston J."/>
            <person name="Arakaki Y."/>
            <person name="Hanschen E.R."/>
            <person name="Ferris P.J."/>
            <person name="Michod R.E."/>
            <person name="Olson B.J.S.C."/>
            <person name="Nozaki H."/>
            <person name="Durand P.M."/>
        </authorList>
    </citation>
    <scope>NUCLEOTIDE SEQUENCE [LARGE SCALE GENOMIC DNA]</scope>
    <source>
        <strain evidence="3 4">NIES-571</strain>
    </source>
</reference>
<sequence>MLRGLSASARPHFATRIAMDRDPETGLLARGSRGQSGLDAGDLGQDARGSSSFGQGVLVFFLVLLALGVLPAPMIVG</sequence>
<protein>
    <submittedName>
        <fullName evidence="3">Uncharacterized protein</fullName>
    </submittedName>
</protein>
<keyword evidence="4" id="KW-1185">Reference proteome</keyword>